<evidence type="ECO:0000256" key="4">
    <source>
        <dbReference type="ARBA" id="ARBA00022723"/>
    </source>
</evidence>
<feature type="transmembrane region" description="Helical" evidence="8">
    <location>
        <begin position="214"/>
        <end position="232"/>
    </location>
</feature>
<organism evidence="9 10">
    <name type="scientific">Halomonas colorata</name>
    <dbReference type="NCBI Taxonomy" id="2742615"/>
    <lineage>
        <taxon>Bacteria</taxon>
        <taxon>Pseudomonadati</taxon>
        <taxon>Pseudomonadota</taxon>
        <taxon>Gammaproteobacteria</taxon>
        <taxon>Oceanospirillales</taxon>
        <taxon>Halomonadaceae</taxon>
        <taxon>Halomonas</taxon>
    </lineage>
</organism>
<reference evidence="9 10" key="1">
    <citation type="submission" date="2020-07" db="EMBL/GenBank/DDBJ databases">
        <title>Halophilic bacteria isolated from french cheeses.</title>
        <authorList>
            <person name="Kothe C.I."/>
            <person name="Farah-Kraiem B."/>
            <person name="Renault P."/>
            <person name="Dridi B."/>
        </authorList>
    </citation>
    <scope>NUCLEOTIDE SEQUENCE [LARGE SCALE GENOMIC DNA]</scope>
    <source>
        <strain evidence="9 10">FME20</strain>
    </source>
</reference>
<evidence type="ECO:0000313" key="10">
    <source>
        <dbReference type="Proteomes" id="UP001645038"/>
    </source>
</evidence>
<keyword evidence="2" id="KW-0349">Heme</keyword>
<comment type="subcellular location">
    <subcellularLocation>
        <location evidence="1">Membrane</location>
    </subcellularLocation>
</comment>
<keyword evidence="4" id="KW-0479">Metal-binding</keyword>
<evidence type="ECO:0000256" key="3">
    <source>
        <dbReference type="ARBA" id="ARBA00022692"/>
    </source>
</evidence>
<keyword evidence="3 8" id="KW-0812">Transmembrane</keyword>
<keyword evidence="5 8" id="KW-1133">Transmembrane helix</keyword>
<comment type="caution">
    <text evidence="9">The sequence shown here is derived from an EMBL/GenBank/DDBJ whole genome shotgun (WGS) entry which is preliminary data.</text>
</comment>
<dbReference type="RefSeq" id="WP_192537204.1">
    <property type="nucleotide sequence ID" value="NZ_JABUZA010000002.1"/>
</dbReference>
<keyword evidence="7 8" id="KW-0472">Membrane</keyword>
<gene>
    <name evidence="9" type="ORF">EI547_04400</name>
</gene>
<dbReference type="Proteomes" id="UP001645038">
    <property type="component" value="Unassembled WGS sequence"/>
</dbReference>
<dbReference type="Gene3D" id="1.10.760.10">
    <property type="entry name" value="Cytochrome c-like domain"/>
    <property type="match status" value="1"/>
</dbReference>
<evidence type="ECO:0000256" key="1">
    <source>
        <dbReference type="ARBA" id="ARBA00004370"/>
    </source>
</evidence>
<dbReference type="PANTHER" id="PTHR10266">
    <property type="entry name" value="CYTOCHROME C1"/>
    <property type="match status" value="1"/>
</dbReference>
<evidence type="ECO:0000256" key="6">
    <source>
        <dbReference type="ARBA" id="ARBA00023004"/>
    </source>
</evidence>
<dbReference type="InterPro" id="IPR036909">
    <property type="entry name" value="Cyt_c-like_dom_sf"/>
</dbReference>
<evidence type="ECO:0000256" key="2">
    <source>
        <dbReference type="ARBA" id="ARBA00022617"/>
    </source>
</evidence>
<name>A0ABR9FVM0_9GAMM</name>
<proteinExistence type="predicted"/>
<dbReference type="EMBL" id="RRZB01000007">
    <property type="protein sequence ID" value="MBE0462699.1"/>
    <property type="molecule type" value="Genomic_DNA"/>
</dbReference>
<protein>
    <submittedName>
        <fullName evidence="9">Cytochrome c1</fullName>
    </submittedName>
</protein>
<sequence length="241" mass="27192">MKHLWIAVYFLLMPIIAVGGQGERELRSGAPDLQDQASLQNGLKLYVNYCLGCHTLSYQRFSRTANDLDIPQALMEEAVMFSSAADFNDPMHNALRAEEAAQWWGVAPPDLSLTVRLRGADWVNAYLLGFYQDSSRPNGVNNTLFDSVAMPNVLEPLQGVQVLDCSKAEQQGCDRLKVITPGVMAPDEFESAVYDITNFLAYVSEPYRLKAQAVAPKIMIFLFIFSVIVYFLKREYWKDVY</sequence>
<evidence type="ECO:0000256" key="7">
    <source>
        <dbReference type="ARBA" id="ARBA00023136"/>
    </source>
</evidence>
<dbReference type="SUPFAM" id="SSF46626">
    <property type="entry name" value="Cytochrome c"/>
    <property type="match status" value="1"/>
</dbReference>
<keyword evidence="6" id="KW-0408">Iron</keyword>
<dbReference type="PANTHER" id="PTHR10266:SF3">
    <property type="entry name" value="CYTOCHROME C1, HEME PROTEIN, MITOCHONDRIAL"/>
    <property type="match status" value="1"/>
</dbReference>
<dbReference type="Pfam" id="PF02167">
    <property type="entry name" value="Cytochrom_C1"/>
    <property type="match status" value="2"/>
</dbReference>
<evidence type="ECO:0000313" key="9">
    <source>
        <dbReference type="EMBL" id="MBE0462699.1"/>
    </source>
</evidence>
<dbReference type="InterPro" id="IPR002326">
    <property type="entry name" value="Cyt_c1"/>
</dbReference>
<accession>A0ABR9FVM0</accession>
<keyword evidence="10" id="KW-1185">Reference proteome</keyword>
<evidence type="ECO:0000256" key="5">
    <source>
        <dbReference type="ARBA" id="ARBA00022989"/>
    </source>
</evidence>
<evidence type="ECO:0000256" key="8">
    <source>
        <dbReference type="SAM" id="Phobius"/>
    </source>
</evidence>